<name>A0A4R4ZAP3_9ACTN</name>
<dbReference type="OrthoDB" id="8746011at2"/>
<accession>A0A4R4ZAP3</accession>
<gene>
    <name evidence="1" type="ORF">E1286_03770</name>
</gene>
<dbReference type="RefSeq" id="WP_132608873.1">
    <property type="nucleotide sequence ID" value="NZ_SMKQ01000006.1"/>
</dbReference>
<proteinExistence type="predicted"/>
<organism evidence="1 2">
    <name type="scientific">Nonomuraea terrae</name>
    <dbReference type="NCBI Taxonomy" id="2530383"/>
    <lineage>
        <taxon>Bacteria</taxon>
        <taxon>Bacillati</taxon>
        <taxon>Actinomycetota</taxon>
        <taxon>Actinomycetes</taxon>
        <taxon>Streptosporangiales</taxon>
        <taxon>Streptosporangiaceae</taxon>
        <taxon>Nonomuraea</taxon>
    </lineage>
</organism>
<sequence>MNELIDRVIAAHGGLDRWNAFTSVKAHHLTGGGLWALKGQGGVMSEVITHVDIHRQFVRQSPFGGPGLRSSFTADRVAVETDAGDVVEERRDPRDAFAGHDLDTPWDRLHLAYFTGYAMWTYLTEPFSFAMPGFQAEELEPWRGDGQTWRRLKVVFPDHIATHSKEQTYYIDGDGLIRRHDYVTEVLGANTGPAAHYSSAHREFDGIMVPTRRRVHLIGEDGNVMEEPLIVSIDMEDITFE</sequence>
<dbReference type="Proteomes" id="UP000295302">
    <property type="component" value="Unassembled WGS sequence"/>
</dbReference>
<reference evidence="1 2" key="1">
    <citation type="submission" date="2019-03" db="EMBL/GenBank/DDBJ databases">
        <title>Draft genome sequences of novel Actinobacteria.</title>
        <authorList>
            <person name="Sahin N."/>
            <person name="Ay H."/>
            <person name="Saygin H."/>
        </authorList>
    </citation>
    <scope>NUCLEOTIDE SEQUENCE [LARGE SCALE GENOMIC DNA]</scope>
    <source>
        <strain evidence="1 2">CH32</strain>
    </source>
</reference>
<evidence type="ECO:0000313" key="1">
    <source>
        <dbReference type="EMBL" id="TDD55315.1"/>
    </source>
</evidence>
<protein>
    <submittedName>
        <fullName evidence="1">Uncharacterized protein</fullName>
    </submittedName>
</protein>
<dbReference type="EMBL" id="SMKQ01000006">
    <property type="protein sequence ID" value="TDD55315.1"/>
    <property type="molecule type" value="Genomic_DNA"/>
</dbReference>
<evidence type="ECO:0000313" key="2">
    <source>
        <dbReference type="Proteomes" id="UP000295302"/>
    </source>
</evidence>
<comment type="caution">
    <text evidence="1">The sequence shown here is derived from an EMBL/GenBank/DDBJ whole genome shotgun (WGS) entry which is preliminary data.</text>
</comment>
<dbReference type="AlphaFoldDB" id="A0A4R4ZAP3"/>
<keyword evidence="2" id="KW-1185">Reference proteome</keyword>